<evidence type="ECO:0000313" key="4">
    <source>
        <dbReference type="EMBL" id="CAF1329490.1"/>
    </source>
</evidence>
<dbReference type="EMBL" id="CAJNOL010001286">
    <property type="protein sequence ID" value="CAF1329490.1"/>
    <property type="molecule type" value="Genomic_DNA"/>
</dbReference>
<evidence type="ECO:0000313" key="9">
    <source>
        <dbReference type="Proteomes" id="UP000663874"/>
    </source>
</evidence>
<name>A0A818N090_9BILA</name>
<dbReference type="Proteomes" id="UP000663874">
    <property type="component" value="Unassembled WGS sequence"/>
</dbReference>
<protein>
    <submittedName>
        <fullName evidence="5">Uncharacterized protein</fullName>
    </submittedName>
</protein>
<evidence type="ECO:0000313" key="2">
    <source>
        <dbReference type="EMBL" id="CAF0954368.1"/>
    </source>
</evidence>
<organism evidence="5 9">
    <name type="scientific">Rotaria sordida</name>
    <dbReference type="NCBI Taxonomy" id="392033"/>
    <lineage>
        <taxon>Eukaryota</taxon>
        <taxon>Metazoa</taxon>
        <taxon>Spiralia</taxon>
        <taxon>Gnathifera</taxon>
        <taxon>Rotifera</taxon>
        <taxon>Eurotatoria</taxon>
        <taxon>Bdelloidea</taxon>
        <taxon>Philodinida</taxon>
        <taxon>Philodinidae</taxon>
        <taxon>Rotaria</taxon>
    </lineage>
</organism>
<evidence type="ECO:0000313" key="5">
    <source>
        <dbReference type="EMBL" id="CAF3597511.1"/>
    </source>
</evidence>
<dbReference type="EMBL" id="CAJNOH010000738">
    <property type="protein sequence ID" value="CAF1114632.1"/>
    <property type="molecule type" value="Genomic_DNA"/>
</dbReference>
<sequence>MEGSTDTGDLGWFRKLLICSLIIINFTNLPNGTITDWTLFVLITSYEVAYLVFWIIYGAIKLRNLYKLHTGEINQISSDYSTNSISEFIFRLQANIEYFTIYIGNIFSKSIIRAIISGIFCALMILEVCCCFSTKIRINTTTAISETMPLRSTTTHSNPSTAIDTTIPHTRSVSV</sequence>
<dbReference type="AlphaFoldDB" id="A0A818N090"/>
<evidence type="ECO:0000313" key="6">
    <source>
        <dbReference type="EMBL" id="CAF3708485.1"/>
    </source>
</evidence>
<keyword evidence="1" id="KW-1133">Transmembrane helix</keyword>
<dbReference type="EMBL" id="CAJOBD010001078">
    <property type="protein sequence ID" value="CAF3757334.1"/>
    <property type="molecule type" value="Genomic_DNA"/>
</dbReference>
<evidence type="ECO:0000313" key="8">
    <source>
        <dbReference type="Proteomes" id="UP000663870"/>
    </source>
</evidence>
<keyword evidence="8" id="KW-1185">Reference proteome</keyword>
<feature type="transmembrane region" description="Helical" evidence="1">
    <location>
        <begin position="111"/>
        <end position="128"/>
    </location>
</feature>
<keyword evidence="1" id="KW-0472">Membrane</keyword>
<evidence type="ECO:0000313" key="7">
    <source>
        <dbReference type="EMBL" id="CAF3757334.1"/>
    </source>
</evidence>
<dbReference type="Proteomes" id="UP000663854">
    <property type="component" value="Unassembled WGS sequence"/>
</dbReference>
<dbReference type="EMBL" id="CAJNOO010000475">
    <property type="protein sequence ID" value="CAF0954368.1"/>
    <property type="molecule type" value="Genomic_DNA"/>
</dbReference>
<dbReference type="EMBL" id="CAJOBE010000213">
    <property type="protein sequence ID" value="CAF3597511.1"/>
    <property type="molecule type" value="Genomic_DNA"/>
</dbReference>
<feature type="transmembrane region" description="Helical" evidence="1">
    <location>
        <begin position="12"/>
        <end position="31"/>
    </location>
</feature>
<dbReference type="EMBL" id="CAJOAX010001353">
    <property type="protein sequence ID" value="CAF3708485.1"/>
    <property type="molecule type" value="Genomic_DNA"/>
</dbReference>
<keyword evidence="1" id="KW-0812">Transmembrane</keyword>
<proteinExistence type="predicted"/>
<gene>
    <name evidence="5" type="ORF">FNK824_LOCUS3243</name>
    <name evidence="7" type="ORF">JBS370_LOCUS12917</name>
    <name evidence="4" type="ORF">JXQ802_LOCUS30981</name>
    <name evidence="6" type="ORF">OTI717_LOCUS13014</name>
    <name evidence="3" type="ORF">PYM288_LOCUS20368</name>
    <name evidence="2" type="ORF">RFH988_LOCUS11802</name>
</gene>
<evidence type="ECO:0000256" key="1">
    <source>
        <dbReference type="SAM" id="Phobius"/>
    </source>
</evidence>
<dbReference type="Proteomes" id="UP000663823">
    <property type="component" value="Unassembled WGS sequence"/>
</dbReference>
<dbReference type="Proteomes" id="UP000663882">
    <property type="component" value="Unassembled WGS sequence"/>
</dbReference>
<accession>A0A818N090</accession>
<dbReference type="Proteomes" id="UP000663870">
    <property type="component" value="Unassembled WGS sequence"/>
</dbReference>
<reference evidence="5" key="1">
    <citation type="submission" date="2021-02" db="EMBL/GenBank/DDBJ databases">
        <authorList>
            <person name="Nowell W R."/>
        </authorList>
    </citation>
    <scope>NUCLEOTIDE SEQUENCE</scope>
</reference>
<feature type="transmembrane region" description="Helical" evidence="1">
    <location>
        <begin position="37"/>
        <end position="60"/>
    </location>
</feature>
<dbReference type="Proteomes" id="UP000663836">
    <property type="component" value="Unassembled WGS sequence"/>
</dbReference>
<comment type="caution">
    <text evidence="5">The sequence shown here is derived from an EMBL/GenBank/DDBJ whole genome shotgun (WGS) entry which is preliminary data.</text>
</comment>
<evidence type="ECO:0000313" key="3">
    <source>
        <dbReference type="EMBL" id="CAF1114632.1"/>
    </source>
</evidence>